<organism evidence="2 3">
    <name type="scientific">Smittium culicis</name>
    <dbReference type="NCBI Taxonomy" id="133412"/>
    <lineage>
        <taxon>Eukaryota</taxon>
        <taxon>Fungi</taxon>
        <taxon>Fungi incertae sedis</taxon>
        <taxon>Zoopagomycota</taxon>
        <taxon>Kickxellomycotina</taxon>
        <taxon>Harpellomycetes</taxon>
        <taxon>Harpellales</taxon>
        <taxon>Legeriomycetaceae</taxon>
        <taxon>Smittium</taxon>
    </lineage>
</organism>
<proteinExistence type="predicted"/>
<comment type="caution">
    <text evidence="2">The sequence shown here is derived from an EMBL/GenBank/DDBJ whole genome shotgun (WGS) entry which is preliminary data.</text>
</comment>
<accession>A0A1R1YA73</accession>
<keyword evidence="1" id="KW-0175">Coiled coil</keyword>
<dbReference type="Proteomes" id="UP000187283">
    <property type="component" value="Unassembled WGS sequence"/>
</dbReference>
<sequence>MDMNNHNSYLLKNNQSKLNEKNKLIYYDNYNKNDRKYEDIKDYEDKNEFIEIEAILDKENKVEIDLEEYELKSVKNDDSESDGGNSIEGVYEEEKSISRYSIVEEQDDDYEQEEFEKEGIKGENSIVEDYDDDYDDDDYEQEEKVEAIEKEAKARNGVVEEIEIQEALFFKNITFNMIKINEKARRFQTNIINFYLGVQNLPEINTKDRLDSFSVLCEEYFTENIDDFKELDKYVRYIDNSISYAYGFSKDFNYYLNEVEQFIQLLYSSISSYYDILKVCQARKKAM</sequence>
<dbReference type="AlphaFoldDB" id="A0A1R1YA73"/>
<protein>
    <recommendedName>
        <fullName evidence="4">Plasmodium RESA N-terminal domain-containing protein</fullName>
    </recommendedName>
</protein>
<evidence type="ECO:0008006" key="4">
    <source>
        <dbReference type="Google" id="ProtNLM"/>
    </source>
</evidence>
<reference evidence="2 3" key="1">
    <citation type="submission" date="2017-01" db="EMBL/GenBank/DDBJ databases">
        <authorList>
            <person name="Mah S.A."/>
            <person name="Swanson W.J."/>
            <person name="Moy G.W."/>
            <person name="Vacquier V.D."/>
        </authorList>
    </citation>
    <scope>NUCLEOTIDE SEQUENCE [LARGE SCALE GENOMIC DNA]</scope>
    <source>
        <strain evidence="2 3">GSMNP</strain>
    </source>
</reference>
<keyword evidence="3" id="KW-1185">Reference proteome</keyword>
<feature type="coiled-coil region" evidence="1">
    <location>
        <begin position="33"/>
        <end position="72"/>
    </location>
</feature>
<gene>
    <name evidence="2" type="ORF">AYI70_g2021</name>
</gene>
<evidence type="ECO:0000256" key="1">
    <source>
        <dbReference type="SAM" id="Coils"/>
    </source>
</evidence>
<name>A0A1R1YA73_9FUNG</name>
<evidence type="ECO:0000313" key="2">
    <source>
        <dbReference type="EMBL" id="OMJ23784.1"/>
    </source>
</evidence>
<evidence type="ECO:0000313" key="3">
    <source>
        <dbReference type="Proteomes" id="UP000187283"/>
    </source>
</evidence>
<dbReference type="EMBL" id="LSSN01000473">
    <property type="protein sequence ID" value="OMJ23784.1"/>
    <property type="molecule type" value="Genomic_DNA"/>
</dbReference>
<dbReference type="OrthoDB" id="10541019at2759"/>